<dbReference type="InterPro" id="IPR011990">
    <property type="entry name" value="TPR-like_helical_dom_sf"/>
</dbReference>
<evidence type="ECO:0000313" key="2">
    <source>
        <dbReference type="EMBL" id="CAB4811857.1"/>
    </source>
</evidence>
<dbReference type="AlphaFoldDB" id="A0A6J6AQ79"/>
<reference evidence="1" key="1">
    <citation type="submission" date="2020-05" db="EMBL/GenBank/DDBJ databases">
        <authorList>
            <person name="Chiriac C."/>
            <person name="Salcher M."/>
            <person name="Ghai R."/>
            <person name="Kavagutti S V."/>
        </authorList>
    </citation>
    <scope>NUCLEOTIDE SEQUENCE</scope>
</reference>
<sequence>MAKLESRSEEKSDGLQALSVGDPYSTRAWAEGQLLKLGAAGRIAAEASGFYALLGLCAFWVGNFVAVDEYFDLTVKLVGRGPWSDDVASRLSLQSSLSGAVASLRGESEHAETLFASALDVAGGRVVDQSRAIAFAMRAAFAGEGRPDRALADVSQARTIAGDLGQPELATVASIGEGWARSEIGQYDEAIKVLRQVSDARPDTLEGTVARLRLSEVLLRTGNRKDARKEVDLAREIFLALNARYWAARAVLLTGAIDRDRGGRWLKHARQLALPDRAYQRLFLPEGVLRIELSASPAVRRDGERIDFLTRHAEATLRLLAAAGDDGVSSEDLVGMFWPTMSKVRQQASLRTVLWQARNSLGADAWRLQRRGDVVVFDVSGVELVGTIKQSTIAEEFSPRRRS</sequence>
<proteinExistence type="predicted"/>
<evidence type="ECO:0000313" key="1">
    <source>
        <dbReference type="EMBL" id="CAB4372854.1"/>
    </source>
</evidence>
<dbReference type="Pfam" id="PF14559">
    <property type="entry name" value="TPR_19"/>
    <property type="match status" value="1"/>
</dbReference>
<accession>A0A6J6AQ79</accession>
<dbReference type="InterPro" id="IPR036388">
    <property type="entry name" value="WH-like_DNA-bd_sf"/>
</dbReference>
<name>A0A6J6AQ79_9ZZZZ</name>
<dbReference type="EMBL" id="CAEUNJ010000119">
    <property type="protein sequence ID" value="CAB4372854.1"/>
    <property type="molecule type" value="Genomic_DNA"/>
</dbReference>
<dbReference type="Gene3D" id="1.25.40.10">
    <property type="entry name" value="Tetratricopeptide repeat domain"/>
    <property type="match status" value="1"/>
</dbReference>
<protein>
    <submittedName>
        <fullName evidence="1">Unannotated protein</fullName>
    </submittedName>
</protein>
<dbReference type="Gene3D" id="1.10.10.10">
    <property type="entry name" value="Winged helix-like DNA-binding domain superfamily/Winged helix DNA-binding domain"/>
    <property type="match status" value="1"/>
</dbReference>
<dbReference type="SUPFAM" id="SSF48452">
    <property type="entry name" value="TPR-like"/>
    <property type="match status" value="1"/>
</dbReference>
<gene>
    <name evidence="2" type="ORF">UFOPK3010_01198</name>
    <name evidence="1" type="ORF">UFOPK4201_01903</name>
</gene>
<dbReference type="EMBL" id="CAFAAM010000173">
    <property type="protein sequence ID" value="CAB4811857.1"/>
    <property type="molecule type" value="Genomic_DNA"/>
</dbReference>
<organism evidence="1">
    <name type="scientific">freshwater metagenome</name>
    <dbReference type="NCBI Taxonomy" id="449393"/>
    <lineage>
        <taxon>unclassified sequences</taxon>
        <taxon>metagenomes</taxon>
        <taxon>ecological metagenomes</taxon>
    </lineage>
</organism>